<keyword evidence="1" id="KW-1133">Transmembrane helix</keyword>
<evidence type="ECO:0000313" key="4">
    <source>
        <dbReference type="Proteomes" id="UP000663846"/>
    </source>
</evidence>
<keyword evidence="1" id="KW-0472">Membrane</keyword>
<feature type="signal peptide" evidence="2">
    <location>
        <begin position="1"/>
        <end position="22"/>
    </location>
</feature>
<sequence length="245" mass="27790">MRLMFASAFCALVIAQFDLVSGNTEILNFESIFSPAFPRLNVSRHTLNTQSSTRLFSLELAPYGSAWSDICDSMNVCPHEIFIKLDLEKSYKGEVVKEHERPRYSLRISSTPSPPSQFIIAILTPRQVYELFEARAGSVAIAEDTQGFPQTRTMYAHIRARNAGAQVPKEMTWHLFPPFVAEPSNQARFHLIIDPLLLGFIPKSVVPVIWAILVAVVLGVWSLWWVKPYLENLALSVHEQMKSEW</sequence>
<proteinExistence type="predicted"/>
<protein>
    <recommendedName>
        <fullName evidence="5">Protein BIG1</fullName>
    </recommendedName>
</protein>
<keyword evidence="1" id="KW-0812">Transmembrane</keyword>
<name>A0A8H3BQV8_9AGAM</name>
<evidence type="ECO:0008006" key="5">
    <source>
        <dbReference type="Google" id="ProtNLM"/>
    </source>
</evidence>
<evidence type="ECO:0000256" key="2">
    <source>
        <dbReference type="SAM" id="SignalP"/>
    </source>
</evidence>
<keyword evidence="2" id="KW-0732">Signal</keyword>
<organism evidence="3 4">
    <name type="scientific">Rhizoctonia solani</name>
    <dbReference type="NCBI Taxonomy" id="456999"/>
    <lineage>
        <taxon>Eukaryota</taxon>
        <taxon>Fungi</taxon>
        <taxon>Dikarya</taxon>
        <taxon>Basidiomycota</taxon>
        <taxon>Agaricomycotina</taxon>
        <taxon>Agaricomycetes</taxon>
        <taxon>Cantharellales</taxon>
        <taxon>Ceratobasidiaceae</taxon>
        <taxon>Rhizoctonia</taxon>
    </lineage>
</organism>
<evidence type="ECO:0000313" key="3">
    <source>
        <dbReference type="EMBL" id="CAE6464227.1"/>
    </source>
</evidence>
<comment type="caution">
    <text evidence="3">The sequence shown here is derived from an EMBL/GenBank/DDBJ whole genome shotgun (WGS) entry which is preliminary data.</text>
</comment>
<dbReference type="EMBL" id="CAJMWS010000808">
    <property type="protein sequence ID" value="CAE6464227.1"/>
    <property type="molecule type" value="Genomic_DNA"/>
</dbReference>
<evidence type="ECO:0000256" key="1">
    <source>
        <dbReference type="SAM" id="Phobius"/>
    </source>
</evidence>
<gene>
    <name evidence="3" type="ORF">RDB_LOCUS164013</name>
</gene>
<reference evidence="3" key="1">
    <citation type="submission" date="2021-01" db="EMBL/GenBank/DDBJ databases">
        <authorList>
            <person name="Kaushik A."/>
        </authorList>
    </citation>
    <scope>NUCLEOTIDE SEQUENCE</scope>
    <source>
        <strain evidence="3">AG1-1C</strain>
    </source>
</reference>
<dbReference type="Proteomes" id="UP000663846">
    <property type="component" value="Unassembled WGS sequence"/>
</dbReference>
<dbReference type="AlphaFoldDB" id="A0A8H3BQV8"/>
<feature type="transmembrane region" description="Helical" evidence="1">
    <location>
        <begin position="208"/>
        <end position="226"/>
    </location>
</feature>
<accession>A0A8H3BQV8</accession>
<feature type="chain" id="PRO_5034073353" description="Protein BIG1" evidence="2">
    <location>
        <begin position="23"/>
        <end position="245"/>
    </location>
</feature>